<dbReference type="AlphaFoldDB" id="A0A6N8KXH4"/>
<feature type="transmembrane region" description="Helical" evidence="1">
    <location>
        <begin position="20"/>
        <end position="40"/>
    </location>
</feature>
<dbReference type="OrthoDB" id="184009at2"/>
<keyword evidence="1" id="KW-0812">Transmembrane</keyword>
<dbReference type="PANTHER" id="PTHR43471:SF1">
    <property type="entry name" value="ABC TRANSPORTER PERMEASE PROTEIN NOSY-RELATED"/>
    <property type="match status" value="1"/>
</dbReference>
<name>A0A6N8KXH4_9SPHI</name>
<sequence>MNKYWNIIRYEWLLLRRDRAFAILFGFVLVLSLYTIFVGYKKYQYVKQQREQAASKQRKLFLNQGEVNAHMAAHYGYIVVKPSSLLSFVDPGVEPYTGTTIRLEAHQQNDPVFVPASGQSSLIRFGELSFGLLLQVIFPLLIIFSSYRSVINDRENGTLKLLLSQGVSLRTLILGKVLTYTMIYLFFLIISVLIYALLVKMEIGTYAWDQILYRLLFMILIYFLYYFIIASITVFLSAVYNSSSALLVTLLALWFVFSIIMPKATANFGAQYAPLQSKQSFNKSMVEASKTGIDNLPPIEEYKQHFRDSLMKAYHVTDLKDLPFRSSGVLMQADETYRNVIYDHAFGGYKDTIRLQNSIATFSSLLNPFQAIKNLSMAICASDVEHHFLFLEQGEKYRRKLVAELNHQDAYGEHEDVSKDYFHRIPDFSYQSPSIAWSIARRKLELTSIGLWSVILLGLLISGTLFIKKI</sequence>
<dbReference type="GO" id="GO:0140359">
    <property type="term" value="F:ABC-type transporter activity"/>
    <property type="evidence" value="ECO:0007669"/>
    <property type="project" value="InterPro"/>
</dbReference>
<proteinExistence type="predicted"/>
<gene>
    <name evidence="2" type="ORF">GQF63_09085</name>
</gene>
<feature type="transmembrane region" description="Helical" evidence="1">
    <location>
        <begin position="177"/>
        <end position="199"/>
    </location>
</feature>
<dbReference type="GO" id="GO:0005886">
    <property type="term" value="C:plasma membrane"/>
    <property type="evidence" value="ECO:0007669"/>
    <property type="project" value="UniProtKB-SubCell"/>
</dbReference>
<dbReference type="PANTHER" id="PTHR43471">
    <property type="entry name" value="ABC TRANSPORTER PERMEASE"/>
    <property type="match status" value="1"/>
</dbReference>
<evidence type="ECO:0000313" key="3">
    <source>
        <dbReference type="Proteomes" id="UP000435036"/>
    </source>
</evidence>
<dbReference type="Pfam" id="PF12679">
    <property type="entry name" value="ABC2_membrane_2"/>
    <property type="match status" value="1"/>
</dbReference>
<evidence type="ECO:0000313" key="2">
    <source>
        <dbReference type="EMBL" id="MVZ62173.1"/>
    </source>
</evidence>
<keyword evidence="1" id="KW-1133">Transmembrane helix</keyword>
<feature type="transmembrane region" description="Helical" evidence="1">
    <location>
        <begin position="242"/>
        <end position="261"/>
    </location>
</feature>
<evidence type="ECO:0000256" key="1">
    <source>
        <dbReference type="SAM" id="Phobius"/>
    </source>
</evidence>
<comment type="caution">
    <text evidence="2">The sequence shown here is derived from an EMBL/GenBank/DDBJ whole genome shotgun (WGS) entry which is preliminary data.</text>
</comment>
<accession>A0A6N8KXH4</accession>
<protein>
    <submittedName>
        <fullName evidence="2">ABC transporter permease subunit</fullName>
    </submittedName>
</protein>
<organism evidence="2 3">
    <name type="scientific">Sphingobacterium humi</name>
    <dbReference type="NCBI Taxonomy" id="1796905"/>
    <lineage>
        <taxon>Bacteria</taxon>
        <taxon>Pseudomonadati</taxon>
        <taxon>Bacteroidota</taxon>
        <taxon>Sphingobacteriia</taxon>
        <taxon>Sphingobacteriales</taxon>
        <taxon>Sphingobacteriaceae</taxon>
        <taxon>Sphingobacterium</taxon>
    </lineage>
</organism>
<dbReference type="RefSeq" id="WP_160368910.1">
    <property type="nucleotide sequence ID" value="NZ_WSQA01000005.1"/>
</dbReference>
<keyword evidence="3" id="KW-1185">Reference proteome</keyword>
<feature type="transmembrane region" description="Helical" evidence="1">
    <location>
        <begin position="449"/>
        <end position="467"/>
    </location>
</feature>
<dbReference type="Proteomes" id="UP000435036">
    <property type="component" value="Unassembled WGS sequence"/>
</dbReference>
<dbReference type="EMBL" id="WSQA01000005">
    <property type="protein sequence ID" value="MVZ62173.1"/>
    <property type="molecule type" value="Genomic_DNA"/>
</dbReference>
<feature type="transmembrane region" description="Helical" evidence="1">
    <location>
        <begin position="128"/>
        <end position="147"/>
    </location>
</feature>
<feature type="transmembrane region" description="Helical" evidence="1">
    <location>
        <begin position="211"/>
        <end position="236"/>
    </location>
</feature>
<reference evidence="2 3" key="1">
    <citation type="submission" date="2019-12" db="EMBL/GenBank/DDBJ databases">
        <authorList>
            <person name="Dong K."/>
        </authorList>
    </citation>
    <scope>NUCLEOTIDE SEQUENCE [LARGE SCALE GENOMIC DNA]</scope>
    <source>
        <strain evidence="2 3">JCM 31225</strain>
    </source>
</reference>
<keyword evidence="1" id="KW-0472">Membrane</keyword>